<dbReference type="EMBL" id="JAPJDO010000034">
    <property type="protein sequence ID" value="MCX2940179.1"/>
    <property type="molecule type" value="Genomic_DNA"/>
</dbReference>
<evidence type="ECO:0000256" key="5">
    <source>
        <dbReference type="ARBA" id="ARBA00023239"/>
    </source>
</evidence>
<comment type="function">
    <text evidence="1">Could possibly oxidize fatty acids using specific components.</text>
</comment>
<comment type="catalytic activity">
    <reaction evidence="6">
        <text>a (3S)-3-hydroxyacyl-CoA = a (2E)-enoyl-CoA + H2O</text>
        <dbReference type="Rhea" id="RHEA:16105"/>
        <dbReference type="ChEBI" id="CHEBI:15377"/>
        <dbReference type="ChEBI" id="CHEBI:57318"/>
        <dbReference type="ChEBI" id="CHEBI:58856"/>
        <dbReference type="EC" id="4.2.1.17"/>
    </reaction>
</comment>
<evidence type="ECO:0000313" key="9">
    <source>
        <dbReference type="EMBL" id="MCX2940179.1"/>
    </source>
</evidence>
<evidence type="ECO:0000256" key="1">
    <source>
        <dbReference type="ARBA" id="ARBA00002994"/>
    </source>
</evidence>
<organism evidence="9 10">
    <name type="scientific">Mycobacterium pinniadriaticum</name>
    <dbReference type="NCBI Taxonomy" id="2994102"/>
    <lineage>
        <taxon>Bacteria</taxon>
        <taxon>Bacillati</taxon>
        <taxon>Actinomycetota</taxon>
        <taxon>Actinomycetes</taxon>
        <taxon>Mycobacteriales</taxon>
        <taxon>Mycobacteriaceae</taxon>
        <taxon>Mycobacterium</taxon>
    </lineage>
</organism>
<dbReference type="InterPro" id="IPR014748">
    <property type="entry name" value="Enoyl-CoA_hydra_C"/>
</dbReference>
<dbReference type="Gene3D" id="3.90.226.10">
    <property type="entry name" value="2-enoyl-CoA Hydratase, Chain A, domain 1"/>
    <property type="match status" value="1"/>
</dbReference>
<evidence type="ECO:0000256" key="6">
    <source>
        <dbReference type="ARBA" id="ARBA00023709"/>
    </source>
</evidence>
<keyword evidence="10" id="KW-1185">Reference proteome</keyword>
<dbReference type="Gene3D" id="1.10.12.10">
    <property type="entry name" value="Lyase 2-enoyl-coa Hydratase, Chain A, domain 2"/>
    <property type="match status" value="1"/>
</dbReference>
<comment type="catalytic activity">
    <reaction evidence="7">
        <text>a 4-saturated-(3S)-3-hydroxyacyl-CoA = a (3E)-enoyl-CoA + H2O</text>
        <dbReference type="Rhea" id="RHEA:20724"/>
        <dbReference type="ChEBI" id="CHEBI:15377"/>
        <dbReference type="ChEBI" id="CHEBI:58521"/>
        <dbReference type="ChEBI" id="CHEBI:137480"/>
        <dbReference type="EC" id="4.2.1.17"/>
    </reaction>
</comment>
<keyword evidence="5" id="KW-0456">Lyase</keyword>
<evidence type="ECO:0000256" key="3">
    <source>
        <dbReference type="ARBA" id="ARBA00022832"/>
    </source>
</evidence>
<proteinExistence type="inferred from homology"/>
<protein>
    <submittedName>
        <fullName evidence="9">Enoyl-CoA hydratase/isomerase family protein</fullName>
    </submittedName>
</protein>
<evidence type="ECO:0000256" key="8">
    <source>
        <dbReference type="RuleBase" id="RU003707"/>
    </source>
</evidence>
<dbReference type="CDD" id="cd06558">
    <property type="entry name" value="crotonase-like"/>
    <property type="match status" value="1"/>
</dbReference>
<keyword evidence="3" id="KW-0276">Fatty acid metabolism</keyword>
<dbReference type="PROSITE" id="PS00166">
    <property type="entry name" value="ENOYL_COA_HYDRATASE"/>
    <property type="match status" value="1"/>
</dbReference>
<name>A0ABT3SM17_9MYCO</name>
<evidence type="ECO:0000256" key="2">
    <source>
        <dbReference type="ARBA" id="ARBA00005254"/>
    </source>
</evidence>
<dbReference type="Pfam" id="PF00378">
    <property type="entry name" value="ECH_1"/>
    <property type="match status" value="1"/>
</dbReference>
<gene>
    <name evidence="9" type="ORF">ORI27_26130</name>
</gene>
<dbReference type="SUPFAM" id="SSF52096">
    <property type="entry name" value="ClpP/crotonase"/>
    <property type="match status" value="1"/>
</dbReference>
<evidence type="ECO:0000256" key="4">
    <source>
        <dbReference type="ARBA" id="ARBA00023098"/>
    </source>
</evidence>
<dbReference type="InterPro" id="IPR029045">
    <property type="entry name" value="ClpP/crotonase-like_dom_sf"/>
</dbReference>
<evidence type="ECO:0000313" key="10">
    <source>
        <dbReference type="Proteomes" id="UP001300745"/>
    </source>
</evidence>
<dbReference type="RefSeq" id="WP_266000001.1">
    <property type="nucleotide sequence ID" value="NZ_JAPJDN010000034.1"/>
</dbReference>
<dbReference type="InterPro" id="IPR001753">
    <property type="entry name" value="Enoyl-CoA_hydra/iso"/>
</dbReference>
<keyword evidence="4" id="KW-0443">Lipid metabolism</keyword>
<accession>A0ABT3SM17</accession>
<dbReference type="PANTHER" id="PTHR11941">
    <property type="entry name" value="ENOYL-COA HYDRATASE-RELATED"/>
    <property type="match status" value="1"/>
</dbReference>
<dbReference type="Proteomes" id="UP001300745">
    <property type="component" value="Unassembled WGS sequence"/>
</dbReference>
<sequence length="264" mass="28527">MKQNHREVVVEEVSPWVRLVTLNLPKLRNAMTEQMTTTWREVIAAIGIDKDVRSVVVTGAGTSFCSGADLSFLGQGGDDHLTPDALRDKMVPFYDAWLMAHRLPVPVIAAVNGPAIGAGLCLALSCDLRYAARPAVFSAPFNSLGTHGGMGVNYLLPEVVGKARAREMLYTGRLLDAEVALDWGLVSDVVDDVVEHSLEIAGRIAAAAPIATRLTKVGLEHAGDGLEASLRWEALAQPVTMATEDLQEGIRARREHRPAQFKGR</sequence>
<dbReference type="PANTHER" id="PTHR11941:SF54">
    <property type="entry name" value="ENOYL-COA HYDRATASE, MITOCHONDRIAL"/>
    <property type="match status" value="1"/>
</dbReference>
<comment type="caution">
    <text evidence="9">The sequence shown here is derived from an EMBL/GenBank/DDBJ whole genome shotgun (WGS) entry which is preliminary data.</text>
</comment>
<comment type="similarity">
    <text evidence="2 8">Belongs to the enoyl-CoA hydratase/isomerase family.</text>
</comment>
<evidence type="ECO:0000256" key="7">
    <source>
        <dbReference type="ARBA" id="ARBA00023717"/>
    </source>
</evidence>
<reference evidence="9 10" key="1">
    <citation type="submission" date="2022-11" db="EMBL/GenBank/DDBJ databases">
        <title>Mycobacterium sp. nov.</title>
        <authorList>
            <person name="Papic B."/>
            <person name="Spicic S."/>
            <person name="Duvnjak S."/>
        </authorList>
    </citation>
    <scope>NUCLEOTIDE SEQUENCE [LARGE SCALE GENOMIC DNA]</scope>
    <source>
        <strain evidence="9 10">CVI_P4</strain>
    </source>
</reference>
<dbReference type="InterPro" id="IPR018376">
    <property type="entry name" value="Enoyl-CoA_hyd/isom_CS"/>
</dbReference>